<dbReference type="GO" id="GO:0009279">
    <property type="term" value="C:cell outer membrane"/>
    <property type="evidence" value="ECO:0007669"/>
    <property type="project" value="UniProtKB-SubCell"/>
</dbReference>
<dbReference type="AlphaFoldDB" id="A0A3D8HA29"/>
<evidence type="ECO:0000313" key="13">
    <source>
        <dbReference type="Proteomes" id="UP000256321"/>
    </source>
</evidence>
<dbReference type="InterPro" id="IPR023997">
    <property type="entry name" value="TonB-dep_OMP_SusC/RagA_CS"/>
</dbReference>
<dbReference type="SUPFAM" id="SSF56935">
    <property type="entry name" value="Porins"/>
    <property type="match status" value="1"/>
</dbReference>
<evidence type="ECO:0000256" key="7">
    <source>
        <dbReference type="PROSITE-ProRule" id="PRU01360"/>
    </source>
</evidence>
<feature type="region of interest" description="Disordered" evidence="8">
    <location>
        <begin position="542"/>
        <end position="562"/>
    </location>
</feature>
<dbReference type="EMBL" id="QREV01000057">
    <property type="protein sequence ID" value="RDU47853.1"/>
    <property type="molecule type" value="Genomic_DNA"/>
</dbReference>
<keyword evidence="12" id="KW-0675">Receptor</keyword>
<dbReference type="EMBL" id="JACRTI010000057">
    <property type="protein sequence ID" value="MBC8603398.1"/>
    <property type="molecule type" value="Genomic_DNA"/>
</dbReference>
<dbReference type="FunFam" id="2.170.130.10:FF:000003">
    <property type="entry name" value="SusC/RagA family TonB-linked outer membrane protein"/>
    <property type="match status" value="1"/>
</dbReference>
<dbReference type="Gene3D" id="2.170.130.10">
    <property type="entry name" value="TonB-dependent receptor, plug domain"/>
    <property type="match status" value="1"/>
</dbReference>
<reference evidence="12 13" key="1">
    <citation type="submission" date="2018-07" db="EMBL/GenBank/DDBJ databases">
        <title>Parabacteroides acidifaciens nov. sp., isolated from human feces.</title>
        <authorList>
            <person name="Wang Y.J."/>
        </authorList>
    </citation>
    <scope>NUCLEOTIDE SEQUENCE [LARGE SCALE GENOMIC DNA]</scope>
    <source>
        <strain evidence="12 13">426-9</strain>
    </source>
</reference>
<reference evidence="11 14" key="2">
    <citation type="submission" date="2020-08" db="EMBL/GenBank/DDBJ databases">
        <title>Genome public.</title>
        <authorList>
            <person name="Liu C."/>
            <person name="Sun Q."/>
        </authorList>
    </citation>
    <scope>NUCLEOTIDE SEQUENCE [LARGE SCALE GENOMIC DNA]</scope>
    <source>
        <strain evidence="11 14">426_9</strain>
    </source>
</reference>
<dbReference type="NCBIfam" id="TIGR04057">
    <property type="entry name" value="SusC_RagA_signa"/>
    <property type="match status" value="1"/>
</dbReference>
<dbReference type="InterPro" id="IPR037066">
    <property type="entry name" value="Plug_dom_sf"/>
</dbReference>
<keyword evidence="14" id="KW-1185">Reference proteome</keyword>
<evidence type="ECO:0000256" key="5">
    <source>
        <dbReference type="ARBA" id="ARBA00023136"/>
    </source>
</evidence>
<protein>
    <submittedName>
        <fullName evidence="12">TonB-dependent receptor</fullName>
    </submittedName>
</protein>
<evidence type="ECO:0000313" key="14">
    <source>
        <dbReference type="Proteomes" id="UP000629596"/>
    </source>
</evidence>
<feature type="signal peptide" evidence="9">
    <location>
        <begin position="1"/>
        <end position="25"/>
    </location>
</feature>
<keyword evidence="5 7" id="KW-0472">Membrane</keyword>
<dbReference type="NCBIfam" id="TIGR04056">
    <property type="entry name" value="OMP_RagA_SusC"/>
    <property type="match status" value="1"/>
</dbReference>
<sequence>MLKIVRPVSFLLLSTALCSSGTMFAANETATPKVGISQQQASLKGIVEDEFGPVAGASVVVKGTTNGTVTDMDGNFVLDVKKGDVIVISFIGYLTQEIKYNGEQSIKVNLKEDTQKLDEVVVVGYGVQKKVNLTGSVSTVKAETLETRPVSSVSAALAGQMPGVTAIQSSGRPGSQTGSITIRGKNSVNAASPLVIVDGVPGSMNTIDPADIESLTVLKDASSAAIYGVQAANGVILITTKKGKKGDRARVNYSGNVGWSTPTMRPKFLGSADYAMLYNEATLNDNPNNPLRFTDEDIELYRNGTDPYGHPNTDWYKEALNKNAIETMHHISISGGSEKTSYSASVGYTQQNGLIDANNYKRFNARTSVDSQINKWFSAGLNVSGYRGTLMDGWNSVASITQFTNRATPVEAVRNEEGDFLYHGKDNPLAMLGRDGFRRTMDQQVNGTLYGQVNILPNLTAKALFSVRNDERSEEDFKTQIVYGANNEASTGLREGHEKQTWWNWYTTQVLINYNETWGKHDLGLLAGFEQIDQRYKHLEAQRKGGGNNELQESLSTLDASSQTNKESRYEIAHRSYFGRAQYSFADKYLFEANVRLDGSSRFASGNRWGTFPAFSAGWRITEEEFMKNASIDWLSNLKLRAGWGQTGNEELKDEEAYLTVPSYAYENYMFGNSLYSTAYESRYANKDLKWATVTSIEGAIEASFLNNKIGFELAGYKKTTNDMLLLLPVQGVLGLDAPRQNAGQVQNTGFDLSIFHNNSIGKDFRYDINFNIAYVHNELTDLQDTEGKEPGDNRENFWFLEGYPIGSYYGYEADGLFNSPEEVAAGPTRTGTEQPGDIRYKDLNGDGKIDAANDKKVIGKEFPSWTAGLGANLYYKDFDLSFFFQGAFDVDAYVNGEAAYAFFNGGKVLERHLDRWTPTNHNASYPRITMADQINYQFSSYWLQDASYVRLKNLTIGYNIPKALLNKINLDRVKVFLTGENLFTITGMDSLDPESAPSNPRGGLYSNVRKISIGLKVGF</sequence>
<dbReference type="Pfam" id="PF13715">
    <property type="entry name" value="CarbopepD_reg_2"/>
    <property type="match status" value="1"/>
</dbReference>
<keyword evidence="3 7" id="KW-1134">Transmembrane beta strand</keyword>
<dbReference type="RefSeq" id="WP_115500889.1">
    <property type="nucleotide sequence ID" value="NZ_JACRTI010000057.1"/>
</dbReference>
<comment type="subcellular location">
    <subcellularLocation>
        <location evidence="1 7">Cell outer membrane</location>
        <topology evidence="1 7">Multi-pass membrane protein</topology>
    </subcellularLocation>
</comment>
<dbReference type="SUPFAM" id="SSF49464">
    <property type="entry name" value="Carboxypeptidase regulatory domain-like"/>
    <property type="match status" value="1"/>
</dbReference>
<dbReference type="Proteomes" id="UP000256321">
    <property type="component" value="Unassembled WGS sequence"/>
</dbReference>
<dbReference type="Proteomes" id="UP000629596">
    <property type="component" value="Unassembled WGS sequence"/>
</dbReference>
<comment type="caution">
    <text evidence="12">The sequence shown here is derived from an EMBL/GenBank/DDBJ whole genome shotgun (WGS) entry which is preliminary data.</text>
</comment>
<feature type="chain" id="PRO_5017610649" evidence="9">
    <location>
        <begin position="26"/>
        <end position="1020"/>
    </location>
</feature>
<proteinExistence type="inferred from homology"/>
<evidence type="ECO:0000256" key="2">
    <source>
        <dbReference type="ARBA" id="ARBA00022448"/>
    </source>
</evidence>
<dbReference type="PROSITE" id="PS52016">
    <property type="entry name" value="TONB_DEPENDENT_REC_3"/>
    <property type="match status" value="1"/>
</dbReference>
<keyword evidence="9" id="KW-0732">Signal</keyword>
<dbReference type="InterPro" id="IPR012910">
    <property type="entry name" value="Plug_dom"/>
</dbReference>
<dbReference type="Gene3D" id="2.60.40.1120">
    <property type="entry name" value="Carboxypeptidase-like, regulatory domain"/>
    <property type="match status" value="1"/>
</dbReference>
<dbReference type="InterPro" id="IPR039426">
    <property type="entry name" value="TonB-dep_rcpt-like"/>
</dbReference>
<evidence type="ECO:0000259" key="10">
    <source>
        <dbReference type="Pfam" id="PF07715"/>
    </source>
</evidence>
<feature type="compositionally biased region" description="Polar residues" evidence="8">
    <location>
        <begin position="549"/>
        <end position="562"/>
    </location>
</feature>
<evidence type="ECO:0000313" key="12">
    <source>
        <dbReference type="EMBL" id="RDU47853.1"/>
    </source>
</evidence>
<dbReference type="InterPro" id="IPR008969">
    <property type="entry name" value="CarboxyPept-like_regulatory"/>
</dbReference>
<evidence type="ECO:0000256" key="4">
    <source>
        <dbReference type="ARBA" id="ARBA00022692"/>
    </source>
</evidence>
<evidence type="ECO:0000256" key="8">
    <source>
        <dbReference type="SAM" id="MobiDB-lite"/>
    </source>
</evidence>
<dbReference type="Gene3D" id="2.40.170.20">
    <property type="entry name" value="TonB-dependent receptor, beta-barrel domain"/>
    <property type="match status" value="1"/>
</dbReference>
<keyword evidence="2 7" id="KW-0813">Transport</keyword>
<keyword evidence="4 7" id="KW-0812">Transmembrane</keyword>
<evidence type="ECO:0000256" key="9">
    <source>
        <dbReference type="SAM" id="SignalP"/>
    </source>
</evidence>
<dbReference type="Pfam" id="PF07715">
    <property type="entry name" value="Plug"/>
    <property type="match status" value="1"/>
</dbReference>
<keyword evidence="6 7" id="KW-0998">Cell outer membrane</keyword>
<evidence type="ECO:0000256" key="6">
    <source>
        <dbReference type="ARBA" id="ARBA00023237"/>
    </source>
</evidence>
<feature type="domain" description="TonB-dependent receptor plug" evidence="10">
    <location>
        <begin position="130"/>
        <end position="235"/>
    </location>
</feature>
<evidence type="ECO:0000256" key="3">
    <source>
        <dbReference type="ARBA" id="ARBA00022452"/>
    </source>
</evidence>
<dbReference type="InterPro" id="IPR036942">
    <property type="entry name" value="Beta-barrel_TonB_sf"/>
</dbReference>
<evidence type="ECO:0000313" key="11">
    <source>
        <dbReference type="EMBL" id="MBC8603398.1"/>
    </source>
</evidence>
<accession>A0A3D8HA29</accession>
<organism evidence="12 13">
    <name type="scientific">Parabacteroides acidifaciens</name>
    <dbReference type="NCBI Taxonomy" id="2290935"/>
    <lineage>
        <taxon>Bacteria</taxon>
        <taxon>Pseudomonadati</taxon>
        <taxon>Bacteroidota</taxon>
        <taxon>Bacteroidia</taxon>
        <taxon>Bacteroidales</taxon>
        <taxon>Tannerellaceae</taxon>
        <taxon>Parabacteroides</taxon>
    </lineage>
</organism>
<evidence type="ECO:0000256" key="1">
    <source>
        <dbReference type="ARBA" id="ARBA00004571"/>
    </source>
</evidence>
<name>A0A3D8HA29_9BACT</name>
<gene>
    <name evidence="12" type="ORF">DWU89_17325</name>
    <name evidence="11" type="ORF">H8784_16925</name>
</gene>
<dbReference type="InterPro" id="IPR023996">
    <property type="entry name" value="TonB-dep_OMP_SusC/RagA"/>
</dbReference>
<comment type="similarity">
    <text evidence="7">Belongs to the TonB-dependent receptor family.</text>
</comment>